<organism evidence="1">
    <name type="scientific">Siphoviridae sp. ctxMM9</name>
    <dbReference type="NCBI Taxonomy" id="2827973"/>
    <lineage>
        <taxon>Viruses</taxon>
        <taxon>Duplodnaviria</taxon>
        <taxon>Heunggongvirae</taxon>
        <taxon>Uroviricota</taxon>
        <taxon>Caudoviricetes</taxon>
    </lineage>
</organism>
<evidence type="ECO:0000313" key="1">
    <source>
        <dbReference type="EMBL" id="DAF58775.1"/>
    </source>
</evidence>
<dbReference type="EMBL" id="BK032759">
    <property type="protein sequence ID" value="DAF58775.1"/>
    <property type="molecule type" value="Genomic_DNA"/>
</dbReference>
<name>A0A8S5T722_9CAUD</name>
<reference evidence="1" key="1">
    <citation type="journal article" date="2021" name="Proc. Natl. Acad. Sci. U.S.A.">
        <title>A Catalog of Tens of Thousands of Viruses from Human Metagenomes Reveals Hidden Associations with Chronic Diseases.</title>
        <authorList>
            <person name="Tisza M.J."/>
            <person name="Buck C.B."/>
        </authorList>
    </citation>
    <scope>NUCLEOTIDE SEQUENCE</scope>
    <source>
        <strain evidence="1">CtxMM9</strain>
    </source>
</reference>
<accession>A0A8S5T722</accession>
<proteinExistence type="predicted"/>
<protein>
    <submittedName>
        <fullName evidence="1">Uncharacterized protein</fullName>
    </submittedName>
</protein>
<sequence length="38" mass="4382">MNAVVKPILLLLDGHSIKVCVNHIRYIIQHLMVQPPMF</sequence>